<dbReference type="Proteomes" id="UP000198642">
    <property type="component" value="Unassembled WGS sequence"/>
</dbReference>
<proteinExistence type="predicted"/>
<dbReference type="PANTHER" id="PTHR38457">
    <property type="entry name" value="REGULATOR ABRB-RELATED"/>
    <property type="match status" value="1"/>
</dbReference>
<dbReference type="InterPro" id="IPR017516">
    <property type="entry name" value="AbrB_dup"/>
</dbReference>
<dbReference type="GO" id="GO:0010468">
    <property type="term" value="P:regulation of gene expression"/>
    <property type="evidence" value="ECO:0007669"/>
    <property type="project" value="InterPro"/>
</dbReference>
<dbReference type="NCBIfam" id="TIGR03082">
    <property type="entry name" value="Gneg_AbrB_dup"/>
    <property type="match status" value="2"/>
</dbReference>
<reference evidence="2 3" key="1">
    <citation type="submission" date="2016-10" db="EMBL/GenBank/DDBJ databases">
        <authorList>
            <person name="de Groot N.N."/>
        </authorList>
    </citation>
    <scope>NUCLEOTIDE SEQUENCE [LARGE SCALE GENOMIC DNA]</scope>
    <source>
        <strain evidence="2 3">CGMCC 1.3702</strain>
    </source>
</reference>
<keyword evidence="1" id="KW-1133">Transmembrane helix</keyword>
<dbReference type="STRING" id="237679.SAMN04488072_104142"/>
<keyword evidence="1" id="KW-0472">Membrane</keyword>
<evidence type="ECO:0008006" key="4">
    <source>
        <dbReference type="Google" id="ProtNLM"/>
    </source>
</evidence>
<dbReference type="EMBL" id="FOJW01000004">
    <property type="protein sequence ID" value="SFA95741.1"/>
    <property type="molecule type" value="Genomic_DNA"/>
</dbReference>
<keyword evidence="3" id="KW-1185">Reference proteome</keyword>
<organism evidence="2 3">
    <name type="scientific">Lentibacillus halodurans</name>
    <dbReference type="NCBI Taxonomy" id="237679"/>
    <lineage>
        <taxon>Bacteria</taxon>
        <taxon>Bacillati</taxon>
        <taxon>Bacillota</taxon>
        <taxon>Bacilli</taxon>
        <taxon>Bacillales</taxon>
        <taxon>Bacillaceae</taxon>
        <taxon>Lentibacillus</taxon>
    </lineage>
</organism>
<dbReference type="PIRSF" id="PIRSF038991">
    <property type="entry name" value="Protein_AbrB"/>
    <property type="match status" value="1"/>
</dbReference>
<feature type="transmembrane region" description="Helical" evidence="1">
    <location>
        <begin position="267"/>
        <end position="293"/>
    </location>
</feature>
<feature type="transmembrane region" description="Helical" evidence="1">
    <location>
        <begin position="331"/>
        <end position="349"/>
    </location>
</feature>
<feature type="transmembrane region" description="Helical" evidence="1">
    <location>
        <begin position="12"/>
        <end position="41"/>
    </location>
</feature>
<dbReference type="PANTHER" id="PTHR38457:SF1">
    <property type="entry name" value="REGULATOR ABRB-RELATED"/>
    <property type="match status" value="1"/>
</dbReference>
<sequence length="355" mass="38967">MKRWFAFAEALLVALIGVAIFSLIHIPLPWLIGSLVTVAVWRVMTQREMYWPFRLRKIAMVLLGYLIGTSFTKETLIEMGDHVPSMVAITALTIGFSLVLGLLFSKVTGLDLSSCMVGSVPGGLSQIMVLMDEIKGLNSTVITFLQSMRVMIIVIVVPIVTVYMFGGDSDAAAQTMMGTGSVSWADMPWYTYLLYPLLMIAGAWIFFRLHVPTALLLGPMVLTIVMTFAGFPTPELPAGFIDLAQILIGVHIGLQMQPRDLPDWKKVTAYTFLVIVVLVLFGFCLGYGLALLYDLPYTTALLSTAPGGMVEMGLTAVAVGGDVSVVTSYQLFRLLIIMFFVPLFFKWLAKRHAGS</sequence>
<feature type="transmembrane region" description="Helical" evidence="1">
    <location>
        <begin position="83"/>
        <end position="104"/>
    </location>
</feature>
<evidence type="ECO:0000313" key="3">
    <source>
        <dbReference type="Proteomes" id="UP000198642"/>
    </source>
</evidence>
<dbReference type="Pfam" id="PF05145">
    <property type="entry name" value="AbrB"/>
    <property type="match status" value="1"/>
</dbReference>
<feature type="transmembrane region" description="Helical" evidence="1">
    <location>
        <begin position="214"/>
        <end position="231"/>
    </location>
</feature>
<name>A0A1I0X490_9BACI</name>
<evidence type="ECO:0000256" key="1">
    <source>
        <dbReference type="SAM" id="Phobius"/>
    </source>
</evidence>
<feature type="transmembrane region" description="Helical" evidence="1">
    <location>
        <begin position="53"/>
        <end position="71"/>
    </location>
</feature>
<protein>
    <recommendedName>
        <fullName evidence="4">AbrB family transcriptional regulator</fullName>
    </recommendedName>
</protein>
<dbReference type="InterPro" id="IPR007820">
    <property type="entry name" value="AbrB_fam"/>
</dbReference>
<evidence type="ECO:0000313" key="2">
    <source>
        <dbReference type="EMBL" id="SFA95741.1"/>
    </source>
</evidence>
<keyword evidence="1" id="KW-0812">Transmembrane</keyword>
<dbReference type="GO" id="GO:0016020">
    <property type="term" value="C:membrane"/>
    <property type="evidence" value="ECO:0007669"/>
    <property type="project" value="InterPro"/>
</dbReference>
<gene>
    <name evidence="2" type="ORF">SAMN04488072_104142</name>
</gene>
<accession>A0A1I0X490</accession>
<feature type="transmembrane region" description="Helical" evidence="1">
    <location>
        <begin position="150"/>
        <end position="167"/>
    </location>
</feature>
<feature type="transmembrane region" description="Helical" evidence="1">
    <location>
        <begin position="187"/>
        <end position="207"/>
    </location>
</feature>
<dbReference type="AlphaFoldDB" id="A0A1I0X490"/>
<dbReference type="RefSeq" id="WP_170848171.1">
    <property type="nucleotide sequence ID" value="NZ_FOJW01000004.1"/>
</dbReference>